<dbReference type="GO" id="GO:0048731">
    <property type="term" value="P:system development"/>
    <property type="evidence" value="ECO:0007669"/>
    <property type="project" value="UniProtKB-ARBA"/>
</dbReference>
<accession>D8S2B0</accession>
<evidence type="ECO:0000313" key="4">
    <source>
        <dbReference type="Proteomes" id="UP000001514"/>
    </source>
</evidence>
<dbReference type="InParanoid" id="D8S2B0"/>
<sequence length="402" mass="43557">MDYKDLAAWNTMIASFAQAGNSNQALRVFCAMNLEGLRPNERTFVSVSSACIGLSYHSRLVGSIAIESGVADASVNVANSIISMYARCGCLQESNVIFRSMQEQGRDDTVSWNAIIGAHTQLGHFDEALDFYARMCAEDVVLWTAMVGVYIKEEQHGEAFVLFRNMDLEGVVPNEMTLSSVLDACAALQDLNTGRVLHREVASNGYLSSKSVVLGTSLLDMYAKCGDLNAAKEVFESMRIKNTVTWNAMAAAYAALHGLEELQARDGLGLCREMELQGVRPDGATFVNILTLCSQCGILETGLSYFSRLQSDYGLEPSALHNACAVDLLGRLGFLDEAEAIVSIDALHSDGDRALGWLPLLSACRTHDDAARGFHATEQLLATSPHHASAYVLLSTISSYVV</sequence>
<dbReference type="Pfam" id="PF01535">
    <property type="entry name" value="PPR"/>
    <property type="match status" value="3"/>
</dbReference>
<dbReference type="Gramene" id="EFJ21601">
    <property type="protein sequence ID" value="EFJ21601"/>
    <property type="gene ID" value="SELMODRAFT_106765"/>
</dbReference>
<dbReference type="NCBIfam" id="TIGR00756">
    <property type="entry name" value="PPR"/>
    <property type="match status" value="4"/>
</dbReference>
<dbReference type="Gene3D" id="1.25.40.10">
    <property type="entry name" value="Tetratricopeptide repeat domain"/>
    <property type="match status" value="3"/>
</dbReference>
<dbReference type="InterPro" id="IPR002885">
    <property type="entry name" value="PPR_rpt"/>
</dbReference>
<feature type="repeat" description="PPR" evidence="2">
    <location>
        <begin position="211"/>
        <end position="245"/>
    </location>
</feature>
<dbReference type="PANTHER" id="PTHR47926">
    <property type="entry name" value="PENTATRICOPEPTIDE REPEAT-CONTAINING PROTEIN"/>
    <property type="match status" value="1"/>
</dbReference>
<evidence type="ECO:0000313" key="3">
    <source>
        <dbReference type="EMBL" id="EFJ21601.1"/>
    </source>
</evidence>
<keyword evidence="4" id="KW-1185">Reference proteome</keyword>
<dbReference type="Pfam" id="PF13041">
    <property type="entry name" value="PPR_2"/>
    <property type="match status" value="2"/>
</dbReference>
<protein>
    <recommendedName>
        <fullName evidence="5">Pentacotripeptide-repeat region of PRORP domain-containing protein</fullName>
    </recommendedName>
</protein>
<evidence type="ECO:0000256" key="2">
    <source>
        <dbReference type="PROSITE-ProRule" id="PRU00708"/>
    </source>
</evidence>
<dbReference type="HOGENOM" id="CLU_002706_0_2_1"/>
<evidence type="ECO:0008006" key="5">
    <source>
        <dbReference type="Google" id="ProtNLM"/>
    </source>
</evidence>
<dbReference type="GO" id="GO:0009451">
    <property type="term" value="P:RNA modification"/>
    <property type="evidence" value="ECO:0007669"/>
    <property type="project" value="InterPro"/>
</dbReference>
<dbReference type="AlphaFoldDB" id="D8S2B0"/>
<feature type="repeat" description="PPR" evidence="2">
    <location>
        <begin position="108"/>
        <end position="142"/>
    </location>
</feature>
<organism evidence="4">
    <name type="scientific">Selaginella moellendorffii</name>
    <name type="common">Spikemoss</name>
    <dbReference type="NCBI Taxonomy" id="88036"/>
    <lineage>
        <taxon>Eukaryota</taxon>
        <taxon>Viridiplantae</taxon>
        <taxon>Streptophyta</taxon>
        <taxon>Embryophyta</taxon>
        <taxon>Tracheophyta</taxon>
        <taxon>Lycopodiopsida</taxon>
        <taxon>Selaginellales</taxon>
        <taxon>Selaginellaceae</taxon>
        <taxon>Selaginella</taxon>
    </lineage>
</organism>
<dbReference type="PROSITE" id="PS51375">
    <property type="entry name" value="PPR"/>
    <property type="match status" value="3"/>
</dbReference>
<gene>
    <name evidence="3" type="ORF">SELMODRAFT_106765</name>
</gene>
<proteinExistence type="predicted"/>
<reference evidence="3 4" key="1">
    <citation type="journal article" date="2011" name="Science">
        <title>The Selaginella genome identifies genetic changes associated with the evolution of vascular plants.</title>
        <authorList>
            <person name="Banks J.A."/>
            <person name="Nishiyama T."/>
            <person name="Hasebe M."/>
            <person name="Bowman J.L."/>
            <person name="Gribskov M."/>
            <person name="dePamphilis C."/>
            <person name="Albert V.A."/>
            <person name="Aono N."/>
            <person name="Aoyama T."/>
            <person name="Ambrose B.A."/>
            <person name="Ashton N.W."/>
            <person name="Axtell M.J."/>
            <person name="Barker E."/>
            <person name="Barker M.S."/>
            <person name="Bennetzen J.L."/>
            <person name="Bonawitz N.D."/>
            <person name="Chapple C."/>
            <person name="Cheng C."/>
            <person name="Correa L.G."/>
            <person name="Dacre M."/>
            <person name="DeBarry J."/>
            <person name="Dreyer I."/>
            <person name="Elias M."/>
            <person name="Engstrom E.M."/>
            <person name="Estelle M."/>
            <person name="Feng L."/>
            <person name="Finet C."/>
            <person name="Floyd S.K."/>
            <person name="Frommer W.B."/>
            <person name="Fujita T."/>
            <person name="Gramzow L."/>
            <person name="Gutensohn M."/>
            <person name="Harholt J."/>
            <person name="Hattori M."/>
            <person name="Heyl A."/>
            <person name="Hirai T."/>
            <person name="Hiwatashi Y."/>
            <person name="Ishikawa M."/>
            <person name="Iwata M."/>
            <person name="Karol K.G."/>
            <person name="Koehler B."/>
            <person name="Kolukisaoglu U."/>
            <person name="Kubo M."/>
            <person name="Kurata T."/>
            <person name="Lalonde S."/>
            <person name="Li K."/>
            <person name="Li Y."/>
            <person name="Litt A."/>
            <person name="Lyons E."/>
            <person name="Manning G."/>
            <person name="Maruyama T."/>
            <person name="Michael T.P."/>
            <person name="Mikami K."/>
            <person name="Miyazaki S."/>
            <person name="Morinaga S."/>
            <person name="Murata T."/>
            <person name="Mueller-Roeber B."/>
            <person name="Nelson D.R."/>
            <person name="Obara M."/>
            <person name="Oguri Y."/>
            <person name="Olmstead R.G."/>
            <person name="Onodera N."/>
            <person name="Petersen B.L."/>
            <person name="Pils B."/>
            <person name="Prigge M."/>
            <person name="Rensing S.A."/>
            <person name="Riano-Pachon D.M."/>
            <person name="Roberts A.W."/>
            <person name="Sato Y."/>
            <person name="Scheller H.V."/>
            <person name="Schulz B."/>
            <person name="Schulz C."/>
            <person name="Shakirov E.V."/>
            <person name="Shibagaki N."/>
            <person name="Shinohara N."/>
            <person name="Shippen D.E."/>
            <person name="Soerensen I."/>
            <person name="Sotooka R."/>
            <person name="Sugimoto N."/>
            <person name="Sugita M."/>
            <person name="Sumikawa N."/>
            <person name="Tanurdzic M."/>
            <person name="Theissen G."/>
            <person name="Ulvskov P."/>
            <person name="Wakazuki S."/>
            <person name="Weng J.K."/>
            <person name="Willats W.W."/>
            <person name="Wipf D."/>
            <person name="Wolf P.G."/>
            <person name="Yang L."/>
            <person name="Zimmer A.D."/>
            <person name="Zhu Q."/>
            <person name="Mitros T."/>
            <person name="Hellsten U."/>
            <person name="Loque D."/>
            <person name="Otillar R."/>
            <person name="Salamov A."/>
            <person name="Schmutz J."/>
            <person name="Shapiro H."/>
            <person name="Lindquist E."/>
            <person name="Lucas S."/>
            <person name="Rokhsar D."/>
            <person name="Grigoriev I.V."/>
        </authorList>
    </citation>
    <scope>NUCLEOTIDE SEQUENCE [LARGE SCALE GENOMIC DNA]</scope>
</reference>
<dbReference type="InterPro" id="IPR011990">
    <property type="entry name" value="TPR-like_helical_dom_sf"/>
</dbReference>
<dbReference type="EMBL" id="GL377599">
    <property type="protein sequence ID" value="EFJ21601.1"/>
    <property type="molecule type" value="Genomic_DNA"/>
</dbReference>
<feature type="repeat" description="PPR" evidence="2">
    <location>
        <begin position="5"/>
        <end position="39"/>
    </location>
</feature>
<evidence type="ECO:0000256" key="1">
    <source>
        <dbReference type="ARBA" id="ARBA00022737"/>
    </source>
</evidence>
<dbReference type="Proteomes" id="UP000001514">
    <property type="component" value="Unassembled WGS sequence"/>
</dbReference>
<dbReference type="FunFam" id="1.25.40.10:FF:000158">
    <property type="entry name" value="pentatricopeptide repeat-containing protein At2g33680"/>
    <property type="match status" value="1"/>
</dbReference>
<dbReference type="InterPro" id="IPR046960">
    <property type="entry name" value="PPR_At4g14850-like_plant"/>
</dbReference>
<dbReference type="KEGG" id="smo:SELMODRAFT_106765"/>
<dbReference type="eggNOG" id="KOG4197">
    <property type="taxonomic scope" value="Eukaryota"/>
</dbReference>
<dbReference type="PANTHER" id="PTHR47926:SF533">
    <property type="entry name" value="DYW DOMAIN-CONTAINING PROTEIN"/>
    <property type="match status" value="1"/>
</dbReference>
<keyword evidence="1" id="KW-0677">Repeat</keyword>
<dbReference type="GO" id="GO:0003723">
    <property type="term" value="F:RNA binding"/>
    <property type="evidence" value="ECO:0007669"/>
    <property type="project" value="InterPro"/>
</dbReference>
<name>D8S2B0_SELML</name>